<name>A0A2U1JD71_SMIAN</name>
<dbReference type="EMBL" id="MBFU01000035">
    <property type="protein sequence ID" value="PWA03057.1"/>
    <property type="molecule type" value="Genomic_DNA"/>
</dbReference>
<gene>
    <name evidence="1" type="ORF">BB558_000777</name>
</gene>
<evidence type="ECO:0000313" key="1">
    <source>
        <dbReference type="EMBL" id="PWA03057.1"/>
    </source>
</evidence>
<dbReference type="Proteomes" id="UP000245591">
    <property type="component" value="Unassembled WGS sequence"/>
</dbReference>
<keyword evidence="2" id="KW-1185">Reference proteome</keyword>
<sequence length="157" mass="18226">MLYGNKLTLPYEWKVPAKFNDIDKDVTQRVQSVKILLPEICNFGFNNMLKVKNCSTERYNKSVQHIEGAHNKFDPVWEGPYRVIRVYTNEVYQIVDTNGNKDSVTGDRLKTYAISIYMLPGVSEKNNIRSGLHRAWVRNLSIGNLEITFACKFTYRI</sequence>
<protein>
    <submittedName>
        <fullName evidence="1">Uncharacterized protein</fullName>
    </submittedName>
</protein>
<accession>A0A2U1JD71</accession>
<reference evidence="1 2" key="1">
    <citation type="journal article" date="2018" name="MBio">
        <title>Comparative Genomics Reveals the Core Gene Toolbox for the Fungus-Insect Symbiosis.</title>
        <authorList>
            <person name="Wang Y."/>
            <person name="Stata M."/>
            <person name="Wang W."/>
            <person name="Stajich J.E."/>
            <person name="White M.M."/>
            <person name="Moncalvo J.M."/>
        </authorList>
    </citation>
    <scope>NUCLEOTIDE SEQUENCE [LARGE SCALE GENOMIC DNA]</scope>
    <source>
        <strain evidence="1 2">AUS-126-30</strain>
    </source>
</reference>
<proteinExistence type="predicted"/>
<organism evidence="1 2">
    <name type="scientific">Smittium angustum</name>
    <dbReference type="NCBI Taxonomy" id="133377"/>
    <lineage>
        <taxon>Eukaryota</taxon>
        <taxon>Fungi</taxon>
        <taxon>Fungi incertae sedis</taxon>
        <taxon>Zoopagomycota</taxon>
        <taxon>Kickxellomycotina</taxon>
        <taxon>Harpellomycetes</taxon>
        <taxon>Harpellales</taxon>
        <taxon>Legeriomycetaceae</taxon>
        <taxon>Smittium</taxon>
    </lineage>
</organism>
<comment type="caution">
    <text evidence="1">The sequence shown here is derived from an EMBL/GenBank/DDBJ whole genome shotgun (WGS) entry which is preliminary data.</text>
</comment>
<evidence type="ECO:0000313" key="2">
    <source>
        <dbReference type="Proteomes" id="UP000245591"/>
    </source>
</evidence>
<dbReference type="AlphaFoldDB" id="A0A2U1JD71"/>